<feature type="chain" id="PRO_5018750892" description="Surface-adhesin protein E-like domain-containing protein" evidence="1">
    <location>
        <begin position="28"/>
        <end position="152"/>
    </location>
</feature>
<proteinExistence type="predicted"/>
<feature type="domain" description="Surface-adhesin protein E-like" evidence="2">
    <location>
        <begin position="30"/>
        <end position="146"/>
    </location>
</feature>
<evidence type="ECO:0000259" key="2">
    <source>
        <dbReference type="Pfam" id="PF16747"/>
    </source>
</evidence>
<keyword evidence="1" id="KW-0732">Signal</keyword>
<feature type="signal peptide" evidence="1">
    <location>
        <begin position="1"/>
        <end position="27"/>
    </location>
</feature>
<name>A0A3S4QRI9_9GAMM</name>
<dbReference type="Proteomes" id="UP000274100">
    <property type="component" value="Chromosome"/>
</dbReference>
<evidence type="ECO:0000313" key="3">
    <source>
        <dbReference type="EMBL" id="VEG12635.1"/>
    </source>
</evidence>
<dbReference type="EMBL" id="LR134343">
    <property type="protein sequence ID" value="VEG12635.1"/>
    <property type="molecule type" value="Genomic_DNA"/>
</dbReference>
<dbReference type="InterPro" id="IPR031939">
    <property type="entry name" value="Adhesin_E-like"/>
</dbReference>
<dbReference type="Pfam" id="PF16747">
    <property type="entry name" value="Adhesin_E"/>
    <property type="match status" value="1"/>
</dbReference>
<evidence type="ECO:0000256" key="1">
    <source>
        <dbReference type="SAM" id="SignalP"/>
    </source>
</evidence>
<organism evidence="3 4">
    <name type="scientific">Moraxella cuniculi</name>
    <dbReference type="NCBI Taxonomy" id="34061"/>
    <lineage>
        <taxon>Bacteria</taxon>
        <taxon>Pseudomonadati</taxon>
        <taxon>Pseudomonadota</taxon>
        <taxon>Gammaproteobacteria</taxon>
        <taxon>Moraxellales</taxon>
        <taxon>Moraxellaceae</taxon>
        <taxon>Moraxella</taxon>
    </lineage>
</organism>
<evidence type="ECO:0000313" key="4">
    <source>
        <dbReference type="Proteomes" id="UP000274100"/>
    </source>
</evidence>
<protein>
    <recommendedName>
        <fullName evidence="2">Surface-adhesin protein E-like domain-containing protein</fullName>
    </recommendedName>
</protein>
<reference evidence="3 4" key="1">
    <citation type="submission" date="2018-12" db="EMBL/GenBank/DDBJ databases">
        <authorList>
            <consortium name="Pathogen Informatics"/>
        </authorList>
    </citation>
    <scope>NUCLEOTIDE SEQUENCE [LARGE SCALE GENOMIC DNA]</scope>
    <source>
        <strain evidence="3 4">NCTC10297</strain>
    </source>
</reference>
<gene>
    <name evidence="3" type="ORF">NCTC10297_00564</name>
</gene>
<dbReference type="KEGG" id="mcun:NCTC10297_00564"/>
<dbReference type="OrthoDB" id="6650123at2"/>
<accession>A0A3S4QRI9</accession>
<dbReference type="RefSeq" id="WP_126329939.1">
    <property type="nucleotide sequence ID" value="NZ_LR134343.1"/>
</dbReference>
<sequence>MRITPPPRFLGSCLAVLFIFISPTAHAVNWLKTGKTADGSRRASIDTDSIRYHGGLSSFRYLSVWIKWDYAAAQKTSAGKLYRQSKVFYYIDCGGKKLEFVQGMDYTSKGNVVDSFNRNYISTLSSDSWNATAPETIGESIVDETCYYAQNK</sequence>
<dbReference type="AlphaFoldDB" id="A0A3S4QRI9"/>